<dbReference type="AlphaFoldDB" id="A0A8H9LAA2"/>
<sequence>MTASRRREITAAQRLGLFGAGLAALFALSFAVAGLVVPDGAAAAWADAPTAQESGGHAGDAPVTGDHGGPGADGAAEAGAGTHGGDGAAHVRGLGLEQDGLLLGPVGAPGGTGRAGVLSFEVTTADGEPVTDFATEHDKKLHLVVVRSDGALFRHVHPTMSDDGVWSLPWTWAEAGTYRVLADFVPERTGENVTLGRTVEVAGDLVPVPTASGTASGTESDTVDGYTVTLDGALVAGGESVLTARVTRDGEPVTDLEPYLGAFGHLVVLREGDLGYLHVHPEAQPDGAEPRPGEASGPEVTFVTSAPTPGRYLLYLDFKVDGEVRTAHLVLDAPA</sequence>
<evidence type="ECO:0008006" key="4">
    <source>
        <dbReference type="Google" id="ProtNLM"/>
    </source>
</evidence>
<dbReference type="RefSeq" id="WP_171104282.1">
    <property type="nucleotide sequence ID" value="NZ_BMPT01000024.1"/>
</dbReference>
<feature type="region of interest" description="Disordered" evidence="1">
    <location>
        <begin position="51"/>
        <end position="90"/>
    </location>
</feature>
<gene>
    <name evidence="2" type="ORF">GCM10010102_42450</name>
</gene>
<keyword evidence="3" id="KW-1185">Reference proteome</keyword>
<dbReference type="EMBL" id="BMPT01000024">
    <property type="protein sequence ID" value="GGM42476.1"/>
    <property type="molecule type" value="Genomic_DNA"/>
</dbReference>
<evidence type="ECO:0000313" key="2">
    <source>
        <dbReference type="EMBL" id="GGM42476.1"/>
    </source>
</evidence>
<organism evidence="2 3">
    <name type="scientific">Promicromonospora citrea</name>
    <dbReference type="NCBI Taxonomy" id="43677"/>
    <lineage>
        <taxon>Bacteria</taxon>
        <taxon>Bacillati</taxon>
        <taxon>Actinomycetota</taxon>
        <taxon>Actinomycetes</taxon>
        <taxon>Micrococcales</taxon>
        <taxon>Promicromonosporaceae</taxon>
        <taxon>Promicromonospora</taxon>
    </lineage>
</organism>
<dbReference type="Proteomes" id="UP000655589">
    <property type="component" value="Unassembled WGS sequence"/>
</dbReference>
<feature type="compositionally biased region" description="Basic and acidic residues" evidence="1">
    <location>
        <begin position="281"/>
        <end position="292"/>
    </location>
</feature>
<evidence type="ECO:0000313" key="3">
    <source>
        <dbReference type="Proteomes" id="UP000655589"/>
    </source>
</evidence>
<reference evidence="2" key="2">
    <citation type="submission" date="2020-09" db="EMBL/GenBank/DDBJ databases">
        <authorList>
            <person name="Sun Q."/>
            <person name="Ohkuma M."/>
        </authorList>
    </citation>
    <scope>NUCLEOTIDE SEQUENCE</scope>
    <source>
        <strain evidence="2">JCM 3051</strain>
    </source>
</reference>
<accession>A0A8H9LAA2</accession>
<feature type="region of interest" description="Disordered" evidence="1">
    <location>
        <begin position="281"/>
        <end position="303"/>
    </location>
</feature>
<protein>
    <recommendedName>
        <fullName evidence="4">Heavy-metal-associated domain-containing protein</fullName>
    </recommendedName>
</protein>
<reference evidence="2" key="1">
    <citation type="journal article" date="2014" name="Int. J. Syst. Evol. Microbiol.">
        <title>Complete genome sequence of Corynebacterium casei LMG S-19264T (=DSM 44701T), isolated from a smear-ripened cheese.</title>
        <authorList>
            <consortium name="US DOE Joint Genome Institute (JGI-PGF)"/>
            <person name="Walter F."/>
            <person name="Albersmeier A."/>
            <person name="Kalinowski J."/>
            <person name="Ruckert C."/>
        </authorList>
    </citation>
    <scope>NUCLEOTIDE SEQUENCE</scope>
    <source>
        <strain evidence="2">JCM 3051</strain>
    </source>
</reference>
<evidence type="ECO:0000256" key="1">
    <source>
        <dbReference type="SAM" id="MobiDB-lite"/>
    </source>
</evidence>
<comment type="caution">
    <text evidence="2">The sequence shown here is derived from an EMBL/GenBank/DDBJ whole genome shotgun (WGS) entry which is preliminary data.</text>
</comment>
<proteinExistence type="predicted"/>
<name>A0A8H9LAA2_9MICO</name>